<organism evidence="1 2">
    <name type="scientific">Petralouisia muris</name>
    <dbReference type="NCBI Taxonomy" id="3032872"/>
    <lineage>
        <taxon>Bacteria</taxon>
        <taxon>Bacillati</taxon>
        <taxon>Bacillota</taxon>
        <taxon>Clostridia</taxon>
        <taxon>Lachnospirales</taxon>
        <taxon>Lachnospiraceae</taxon>
        <taxon>Petralouisia</taxon>
    </lineage>
</organism>
<accession>A0AC61RX78</accession>
<protein>
    <submittedName>
        <fullName evidence="1">Uncharacterized protein</fullName>
    </submittedName>
</protein>
<sequence>MECTMMKASKRIAAALLSVCMMVTSMGMQAQAYQGEEAAAKPVKVESGLISTEEITDDAGKLERNTEEITDNADKPEENTEEITEDTEESVNDTKELQENTEKPGVLNFIMQENDFIQTPGVQNVAVSLGEEGSVLETAKLWYRNRTTGQEFTAEAAKIAGNMARFSMEYQSEEQAGIYELTELTWAQNGQSYRVVLNETDMEVVYGVNQTVETEPDEVLLDQELLEEVEANVVTMDENGNSVSENTVSNILGQAEGDLGLSPNIKTRGAKNMIIVLDPGHDSTHSGASYHGYKEQDLVLKIAKYCKTELEKYGGITIYMTRETQSCPNGGAIVDSGTCNAKRVEFAAAKGADVYVSFHLNASASSSAKGVGVYYPNSNYRPAIGAEGKGLATAIYQKLAALGLSTWASGVLIRNSETNTQYPDGSLADYLAIIRRSKLAGFPAVLIEHAFLSNSGDVSQFLNSDAKLNKLGIADAQGIAAYYGLALKGEDGGVGNTKDAPEISSIQSRSSTQLRIIWNKVPEAVSYQIHRSASENGTYTKVGTTANAKYDDGTVTAGTSYYYKVCAVFEDGSESELSAVHVGKALTQPKITKVASVSSAQVDITWNQVADASKYELFRSDAKDGTYTKIATLKSGKTAYSDKNVKAQTTYYYKLRVRGGEKTGYSSYSAVYSGWAVKKTKILSVSSKTSTSLEIKWTKISKAYGYRIQRSTSKNGKYKTVATIKSGSATSYVDKKLTTGKKYYYKVQVINRVNKKNGYSGYCKAVSGSTITGATMAYARSKSSGSMEVAWNRDYKATGYRIKRSTSKNGAYQVVANISKNKTVKYTDKTVSAGKTYYYVVESVVKINGISNYSGNSKPVTARNLRKVTGVTMETGENGLIIDWRKVPGANSYQIMRSEEAGGPYKEIVKLSGSTLSYTDTTAVVGNRYYYKIRPIKNGKYTGYGSFTSALEKWVLESPDNLTVTSQAGQIKLSWEKVKKAVGYEIYRSTEEESGYESIAEVTGKSVCTYTDDTALPETVYYYKVAAIGDNGEFTGSGDETDPVDAQVDI</sequence>
<evidence type="ECO:0000313" key="1">
    <source>
        <dbReference type="EMBL" id="TGY96603.1"/>
    </source>
</evidence>
<gene>
    <name evidence="1" type="ORF">E5329_08540</name>
</gene>
<reference evidence="1" key="1">
    <citation type="submission" date="2019-04" db="EMBL/GenBank/DDBJ databases">
        <title>Microbes associate with the intestines of laboratory mice.</title>
        <authorList>
            <person name="Navarre W."/>
            <person name="Wong E."/>
            <person name="Huang K."/>
            <person name="Tropini C."/>
            <person name="Ng K."/>
            <person name="Yu B."/>
        </authorList>
    </citation>
    <scope>NUCLEOTIDE SEQUENCE</scope>
    <source>
        <strain evidence="1">NM01_1-7b</strain>
    </source>
</reference>
<dbReference type="EMBL" id="SRYA01000014">
    <property type="protein sequence ID" value="TGY96603.1"/>
    <property type="molecule type" value="Genomic_DNA"/>
</dbReference>
<dbReference type="Proteomes" id="UP000304953">
    <property type="component" value="Unassembled WGS sequence"/>
</dbReference>
<proteinExistence type="predicted"/>
<keyword evidence="2" id="KW-1185">Reference proteome</keyword>
<name>A0AC61RX78_9FIRM</name>
<evidence type="ECO:0000313" key="2">
    <source>
        <dbReference type="Proteomes" id="UP000304953"/>
    </source>
</evidence>
<comment type="caution">
    <text evidence="1">The sequence shown here is derived from an EMBL/GenBank/DDBJ whole genome shotgun (WGS) entry which is preliminary data.</text>
</comment>